<dbReference type="FunFam" id="1.10.150.20:FF:000002">
    <property type="entry name" value="DNA polymerase I"/>
    <property type="match status" value="1"/>
</dbReference>
<evidence type="ECO:0000256" key="10">
    <source>
        <dbReference type="ARBA" id="ARBA00049244"/>
    </source>
</evidence>
<evidence type="ECO:0000256" key="1">
    <source>
        <dbReference type="ARBA" id="ARBA00007705"/>
    </source>
</evidence>
<dbReference type="CDD" id="cd09898">
    <property type="entry name" value="H3TH_53EXO"/>
    <property type="match status" value="1"/>
</dbReference>
<dbReference type="SMART" id="SM00482">
    <property type="entry name" value="POLAc"/>
    <property type="match status" value="1"/>
</dbReference>
<dbReference type="GO" id="GO:0003887">
    <property type="term" value="F:DNA-directed DNA polymerase activity"/>
    <property type="evidence" value="ECO:0007669"/>
    <property type="project" value="UniProtKB-KW"/>
</dbReference>
<dbReference type="InterPro" id="IPR002421">
    <property type="entry name" value="5-3_exonuclease"/>
</dbReference>
<dbReference type="InterPro" id="IPR029060">
    <property type="entry name" value="PIN-like_dom_sf"/>
</dbReference>
<dbReference type="Gene3D" id="3.40.50.1010">
    <property type="entry name" value="5'-nuclease"/>
    <property type="match status" value="1"/>
</dbReference>
<accession>A0A1G2P8J1</accession>
<dbReference type="Gene3D" id="1.20.1060.10">
    <property type="entry name" value="Taq DNA Polymerase, Chain T, domain 4"/>
    <property type="match status" value="1"/>
</dbReference>
<dbReference type="CDD" id="cd09859">
    <property type="entry name" value="PIN_53EXO"/>
    <property type="match status" value="1"/>
</dbReference>
<evidence type="ECO:0000313" key="13">
    <source>
        <dbReference type="EMBL" id="OHA44029.1"/>
    </source>
</evidence>
<dbReference type="InterPro" id="IPR002298">
    <property type="entry name" value="DNA_polymerase_A"/>
</dbReference>
<dbReference type="InterPro" id="IPR020046">
    <property type="entry name" value="5-3_exonucl_a-hlix_arch_N"/>
</dbReference>
<evidence type="ECO:0000256" key="2">
    <source>
        <dbReference type="ARBA" id="ARBA00012417"/>
    </source>
</evidence>
<evidence type="ECO:0000259" key="12">
    <source>
        <dbReference type="SMART" id="SM00482"/>
    </source>
</evidence>
<dbReference type="PANTHER" id="PTHR10133:SF27">
    <property type="entry name" value="DNA POLYMERASE NU"/>
    <property type="match status" value="1"/>
</dbReference>
<reference evidence="13 14" key="1">
    <citation type="journal article" date="2016" name="Nat. Commun.">
        <title>Thousands of microbial genomes shed light on interconnected biogeochemical processes in an aquifer system.</title>
        <authorList>
            <person name="Anantharaman K."/>
            <person name="Brown C.T."/>
            <person name="Hug L.A."/>
            <person name="Sharon I."/>
            <person name="Castelle C.J."/>
            <person name="Probst A.J."/>
            <person name="Thomas B.C."/>
            <person name="Singh A."/>
            <person name="Wilkins M.J."/>
            <person name="Karaoz U."/>
            <person name="Brodie E.L."/>
            <person name="Williams K.H."/>
            <person name="Hubbard S.S."/>
            <person name="Banfield J.F."/>
        </authorList>
    </citation>
    <scope>NUCLEOTIDE SEQUENCE [LARGE SCALE GENOMIC DNA]</scope>
</reference>
<dbReference type="InterPro" id="IPR043502">
    <property type="entry name" value="DNA/RNA_pol_sf"/>
</dbReference>
<evidence type="ECO:0000256" key="3">
    <source>
        <dbReference type="ARBA" id="ARBA00022679"/>
    </source>
</evidence>
<dbReference type="SMART" id="SM00475">
    <property type="entry name" value="53EXOc"/>
    <property type="match status" value="1"/>
</dbReference>
<evidence type="ECO:0000256" key="6">
    <source>
        <dbReference type="ARBA" id="ARBA00022763"/>
    </source>
</evidence>
<dbReference type="GO" id="GO:0006261">
    <property type="term" value="P:DNA-templated DNA replication"/>
    <property type="evidence" value="ECO:0007669"/>
    <property type="project" value="InterPro"/>
</dbReference>
<dbReference type="InterPro" id="IPR008918">
    <property type="entry name" value="HhH2"/>
</dbReference>
<dbReference type="InterPro" id="IPR020045">
    <property type="entry name" value="DNA_polI_H3TH"/>
</dbReference>
<dbReference type="PRINTS" id="PR00868">
    <property type="entry name" value="DNAPOLI"/>
</dbReference>
<feature type="domain" description="DNA-directed DNA polymerase family A palm" evidence="12">
    <location>
        <begin position="553"/>
        <end position="761"/>
    </location>
</feature>
<dbReference type="PANTHER" id="PTHR10133">
    <property type="entry name" value="DNA POLYMERASE I"/>
    <property type="match status" value="1"/>
</dbReference>
<dbReference type="InterPro" id="IPR019760">
    <property type="entry name" value="DNA-dir_DNA_pol_A_CS"/>
</dbReference>
<dbReference type="Pfam" id="PF01367">
    <property type="entry name" value="5_3_exonuc"/>
    <property type="match status" value="1"/>
</dbReference>
<evidence type="ECO:0000313" key="14">
    <source>
        <dbReference type="Proteomes" id="UP000176355"/>
    </source>
</evidence>
<dbReference type="SMART" id="SM00279">
    <property type="entry name" value="HhH2"/>
    <property type="match status" value="1"/>
</dbReference>
<dbReference type="CDD" id="cd08637">
    <property type="entry name" value="DNA_pol_A_pol_I_C"/>
    <property type="match status" value="1"/>
</dbReference>
<dbReference type="GO" id="GO:0003677">
    <property type="term" value="F:DNA binding"/>
    <property type="evidence" value="ECO:0007669"/>
    <property type="project" value="UniProtKB-KW"/>
</dbReference>
<dbReference type="STRING" id="1802333.A3G03_00525"/>
<evidence type="ECO:0000256" key="7">
    <source>
        <dbReference type="ARBA" id="ARBA00022932"/>
    </source>
</evidence>
<dbReference type="SUPFAM" id="SSF88723">
    <property type="entry name" value="PIN domain-like"/>
    <property type="match status" value="1"/>
</dbReference>
<evidence type="ECO:0000256" key="5">
    <source>
        <dbReference type="ARBA" id="ARBA00022705"/>
    </source>
</evidence>
<dbReference type="EC" id="2.7.7.7" evidence="2"/>
<dbReference type="InterPro" id="IPR036279">
    <property type="entry name" value="5-3_exonuclease_C_sf"/>
</dbReference>
<dbReference type="FunFam" id="1.10.150.20:FF:000003">
    <property type="entry name" value="DNA polymerase I"/>
    <property type="match status" value="1"/>
</dbReference>
<dbReference type="InterPro" id="IPR001098">
    <property type="entry name" value="DNA-dir_DNA_pol_A_palm_dom"/>
</dbReference>
<keyword evidence="4" id="KW-0548">Nucleotidyltransferase</keyword>
<keyword evidence="6" id="KW-0227">DNA damage</keyword>
<gene>
    <name evidence="13" type="ORF">A3G03_00525</name>
</gene>
<evidence type="ECO:0000259" key="11">
    <source>
        <dbReference type="SMART" id="SM00475"/>
    </source>
</evidence>
<comment type="similarity">
    <text evidence="1">Belongs to the DNA polymerase type-A family.</text>
</comment>
<evidence type="ECO:0000256" key="4">
    <source>
        <dbReference type="ARBA" id="ARBA00022695"/>
    </source>
</evidence>
<dbReference type="FunFam" id="1.20.1060.10:FF:000001">
    <property type="entry name" value="DNA polymerase I"/>
    <property type="match status" value="1"/>
</dbReference>
<comment type="catalytic activity">
    <reaction evidence="10">
        <text>DNA(n) + a 2'-deoxyribonucleoside 5'-triphosphate = DNA(n+1) + diphosphate</text>
        <dbReference type="Rhea" id="RHEA:22508"/>
        <dbReference type="Rhea" id="RHEA-COMP:17339"/>
        <dbReference type="Rhea" id="RHEA-COMP:17340"/>
        <dbReference type="ChEBI" id="CHEBI:33019"/>
        <dbReference type="ChEBI" id="CHEBI:61560"/>
        <dbReference type="ChEBI" id="CHEBI:173112"/>
        <dbReference type="EC" id="2.7.7.7"/>
    </reaction>
</comment>
<protein>
    <recommendedName>
        <fullName evidence="2">DNA-directed DNA polymerase</fullName>
        <ecNumber evidence="2">2.7.7.7</ecNumber>
    </recommendedName>
</protein>
<dbReference type="SUPFAM" id="SSF56672">
    <property type="entry name" value="DNA/RNA polymerases"/>
    <property type="match status" value="1"/>
</dbReference>
<evidence type="ECO:0000256" key="8">
    <source>
        <dbReference type="ARBA" id="ARBA00023125"/>
    </source>
</evidence>
<organism evidence="13 14">
    <name type="scientific">Candidatus Taylorbacteria bacterium RIFCSPLOWO2_12_FULL_44_15c</name>
    <dbReference type="NCBI Taxonomy" id="1802333"/>
    <lineage>
        <taxon>Bacteria</taxon>
        <taxon>Candidatus Tayloriibacteriota</taxon>
    </lineage>
</organism>
<dbReference type="EMBL" id="MHSL01000011">
    <property type="protein sequence ID" value="OHA44029.1"/>
    <property type="molecule type" value="Genomic_DNA"/>
</dbReference>
<comment type="caution">
    <text evidence="13">The sequence shown here is derived from an EMBL/GenBank/DDBJ whole genome shotgun (WGS) entry which is preliminary data.</text>
</comment>
<keyword evidence="7" id="KW-0239">DNA-directed DNA polymerase</keyword>
<keyword evidence="9" id="KW-0234">DNA repair</keyword>
<dbReference type="GO" id="GO:0008409">
    <property type="term" value="F:5'-3' exonuclease activity"/>
    <property type="evidence" value="ECO:0007669"/>
    <property type="project" value="InterPro"/>
</dbReference>
<sequence>MTDKKKRLVLLDAHAIIHRAYHALPDFATAKGEPTGGLYGLAAMLIKLIADLKPDYLVAAYDLPGPTHRHVAYEGYKAQRPKAEGNLINQLKRSRDIFAAFNIPIYDCPGFEADDILGTIVQKLQVISYTLQEIEIIIASGDMDTLQLVSGDKVLVFTLRKGISDTILYDEKKVLERFGFGPKLLPDYKGLAGDPSDNIIGVSGIGEKTATNLIVNFGAIEEIYEKLRQDKKVFAEAGIKPRIIELLEKNEEEALFSKTLATIRTDAPIDFKLPAQNWRQSVDLGKVKRIFNELEFRTLGARFEQMLGGSKIPARPLGEASLAAEASIALKTDKFSREEEIELGVMVWLLNSAKTDPKPEEILEFTKTKKADEARQILFEELKKKNLLKIFEEIEKPLLPVVKEMNERGVLLDKNIFKKLSEKYRARLAELEKQIWKLAGVNFNVSSPKQLGEVLFVKLGLKAKNQKKTAKTGMLSTKESELEKLREVHQIIPLILEHRELAKLLGTYIVPLPALVDKTGRLHTTFIQAGTTTGRMASREPNLQNIPNKTDVGREIREGFVATPGFELVSFDYSQIELRIAAFLSGDKKLIEIFKAGADVHAAVASRVFNVPLDEVSKEMRRRAKVINFGVMYGMGVNALRQQLGTDRKEAQKFYENYFQTFVGLAKYLDETRAAAARRGFTETYFGRRRYFEGFKSPLPFIRAAAERMAINAPIQGTEADVIKIAMAQVAEFLRKEKLLEKVFLLLQVHDELVYETAENLVSAVAPKIKEIMENVLPLSETKEVPIVADVSVGDNWGMMKKFG</sequence>
<dbReference type="Pfam" id="PF02739">
    <property type="entry name" value="5_3_exonuc_N"/>
    <property type="match status" value="1"/>
</dbReference>
<proteinExistence type="inferred from homology"/>
<dbReference type="PROSITE" id="PS00447">
    <property type="entry name" value="DNA_POLYMERASE_A"/>
    <property type="match status" value="1"/>
</dbReference>
<dbReference type="Gene3D" id="3.30.70.370">
    <property type="match status" value="1"/>
</dbReference>
<evidence type="ECO:0000256" key="9">
    <source>
        <dbReference type="ARBA" id="ARBA00023204"/>
    </source>
</evidence>
<keyword evidence="5" id="KW-0235">DNA replication</keyword>
<name>A0A1G2P8J1_9BACT</name>
<dbReference type="SUPFAM" id="SSF47807">
    <property type="entry name" value="5' to 3' exonuclease, C-terminal subdomain"/>
    <property type="match status" value="1"/>
</dbReference>
<dbReference type="GO" id="GO:0006302">
    <property type="term" value="P:double-strand break repair"/>
    <property type="evidence" value="ECO:0007669"/>
    <property type="project" value="TreeGrafter"/>
</dbReference>
<feature type="domain" description="5'-3' exonuclease" evidence="11">
    <location>
        <begin position="6"/>
        <end position="279"/>
    </location>
</feature>
<keyword evidence="8" id="KW-0238">DNA-binding</keyword>
<dbReference type="Pfam" id="PF00476">
    <property type="entry name" value="DNA_pol_A"/>
    <property type="match status" value="1"/>
</dbReference>
<dbReference type="Gene3D" id="1.10.150.20">
    <property type="entry name" value="5' to 3' exonuclease, C-terminal subdomain"/>
    <property type="match status" value="2"/>
</dbReference>
<dbReference type="Proteomes" id="UP000176355">
    <property type="component" value="Unassembled WGS sequence"/>
</dbReference>
<dbReference type="AlphaFoldDB" id="A0A1G2P8J1"/>
<keyword evidence="3" id="KW-0808">Transferase</keyword>